<dbReference type="InterPro" id="IPR027417">
    <property type="entry name" value="P-loop_NTPase"/>
</dbReference>
<keyword evidence="4" id="KW-0488">Methylation</keyword>
<evidence type="ECO:0000256" key="1">
    <source>
        <dbReference type="ARBA" id="ARBA00004342"/>
    </source>
</evidence>
<evidence type="ECO:0000256" key="9">
    <source>
        <dbReference type="ARBA" id="ARBA00023289"/>
    </source>
</evidence>
<keyword evidence="9" id="KW-0636">Prenylation</keyword>
<dbReference type="OrthoDB" id="8830751at2759"/>
<dbReference type="GO" id="GO:0003924">
    <property type="term" value="F:GTPase activity"/>
    <property type="evidence" value="ECO:0007669"/>
    <property type="project" value="InterPro"/>
</dbReference>
<dbReference type="Proteomes" id="UP000009131">
    <property type="component" value="Unassembled WGS sequence"/>
</dbReference>
<dbReference type="InterPro" id="IPR001806">
    <property type="entry name" value="Small_GTPase"/>
</dbReference>
<comment type="similarity">
    <text evidence="2">Belongs to the small GTPase superfamily. Rho family.</text>
</comment>
<dbReference type="AlphaFoldDB" id="G7DTY2"/>
<keyword evidence="3" id="KW-1003">Cell membrane</keyword>
<dbReference type="PRINTS" id="PR00449">
    <property type="entry name" value="RASTRNSFRMNG"/>
</dbReference>
<protein>
    <submittedName>
        <fullName evidence="10">Uncharacterized protein</fullName>
    </submittedName>
</protein>
<dbReference type="STRING" id="764103.G7DTY2"/>
<dbReference type="FunFam" id="3.40.50.300:FF:000983">
    <property type="entry name" value="Rho family GTPase"/>
    <property type="match status" value="1"/>
</dbReference>
<dbReference type="InParanoid" id="G7DTY2"/>
<sequence length="213" mass="23616">MTDRALGPRKTYSRKILVLGDGASGKTSLLTVYTKGFFPVAYEPTVFENMVKDCHLDSDTTVELSLWDTAGQEDFDRLRALAYADTHIALLCFSVDQPNSLDNIESKWIGEINQHCEGIRLCLVALKCDLRDDPRTRRELAKTGEHPVEYEAGVAVAKRIRASRYLECSAKENRGVSEAFEEAARLSILARPSGESSTSSGLSSLKSLFCFRA</sequence>
<keyword evidence="8" id="KW-0449">Lipoprotein</keyword>
<dbReference type="PROSITE" id="PS51419">
    <property type="entry name" value="RAB"/>
    <property type="match status" value="1"/>
</dbReference>
<keyword evidence="7" id="KW-0472">Membrane</keyword>
<reference evidence="10 11" key="2">
    <citation type="journal article" date="2012" name="Open Biol.">
        <title>Characteristics of nucleosomes and linker DNA regions on the genome of the basidiomycete Mixia osmundae revealed by mono- and dinucleosome mapping.</title>
        <authorList>
            <person name="Nishida H."/>
            <person name="Kondo S."/>
            <person name="Matsumoto T."/>
            <person name="Suzuki Y."/>
            <person name="Yoshikawa H."/>
            <person name="Taylor T.D."/>
            <person name="Sugiyama J."/>
        </authorList>
    </citation>
    <scope>NUCLEOTIDE SEQUENCE [LARGE SCALE GENOMIC DNA]</scope>
    <source>
        <strain evidence="11">CBS 9802 / IAM 14324 / JCM 22182 / KY 12970</strain>
    </source>
</reference>
<dbReference type="SUPFAM" id="SSF52540">
    <property type="entry name" value="P-loop containing nucleoside triphosphate hydrolases"/>
    <property type="match status" value="1"/>
</dbReference>
<dbReference type="HOGENOM" id="CLU_041217_21_2_1"/>
<dbReference type="PROSITE" id="PS51421">
    <property type="entry name" value="RAS"/>
    <property type="match status" value="1"/>
</dbReference>
<dbReference type="FunCoup" id="G7DTY2">
    <property type="interactions" value="221"/>
</dbReference>
<name>G7DTY2_MIXOS</name>
<evidence type="ECO:0000256" key="2">
    <source>
        <dbReference type="ARBA" id="ARBA00010142"/>
    </source>
</evidence>
<dbReference type="Gene3D" id="3.40.50.300">
    <property type="entry name" value="P-loop containing nucleotide triphosphate hydrolases"/>
    <property type="match status" value="1"/>
</dbReference>
<keyword evidence="5" id="KW-0547">Nucleotide-binding</keyword>
<evidence type="ECO:0000256" key="7">
    <source>
        <dbReference type="ARBA" id="ARBA00023136"/>
    </source>
</evidence>
<keyword evidence="11" id="KW-1185">Reference proteome</keyword>
<reference evidence="10 11" key="1">
    <citation type="journal article" date="2011" name="J. Gen. Appl. Microbiol.">
        <title>Draft genome sequencing of the enigmatic basidiomycete Mixia osmundae.</title>
        <authorList>
            <person name="Nishida H."/>
            <person name="Nagatsuka Y."/>
            <person name="Sugiyama J."/>
        </authorList>
    </citation>
    <scope>NUCLEOTIDE SEQUENCE [LARGE SCALE GENOMIC DNA]</scope>
    <source>
        <strain evidence="11">CBS 9802 / IAM 14324 / JCM 22182 / KY 12970</strain>
    </source>
</reference>
<evidence type="ECO:0000256" key="3">
    <source>
        <dbReference type="ARBA" id="ARBA00022475"/>
    </source>
</evidence>
<dbReference type="GO" id="GO:0005525">
    <property type="term" value="F:GTP binding"/>
    <property type="evidence" value="ECO:0007669"/>
    <property type="project" value="UniProtKB-KW"/>
</dbReference>
<comment type="caution">
    <text evidence="10">The sequence shown here is derived from an EMBL/GenBank/DDBJ whole genome shotgun (WGS) entry which is preliminary data.</text>
</comment>
<dbReference type="GO" id="GO:0007264">
    <property type="term" value="P:small GTPase-mediated signal transduction"/>
    <property type="evidence" value="ECO:0007669"/>
    <property type="project" value="InterPro"/>
</dbReference>
<evidence type="ECO:0000313" key="11">
    <source>
        <dbReference type="Proteomes" id="UP000009131"/>
    </source>
</evidence>
<dbReference type="GO" id="GO:0005886">
    <property type="term" value="C:plasma membrane"/>
    <property type="evidence" value="ECO:0007669"/>
    <property type="project" value="UniProtKB-SubCell"/>
</dbReference>
<evidence type="ECO:0000256" key="5">
    <source>
        <dbReference type="ARBA" id="ARBA00022741"/>
    </source>
</evidence>
<dbReference type="eggNOG" id="KOG0393">
    <property type="taxonomic scope" value="Eukaryota"/>
</dbReference>
<proteinExistence type="inferred from homology"/>
<evidence type="ECO:0000313" key="10">
    <source>
        <dbReference type="EMBL" id="GAA94042.1"/>
    </source>
</evidence>
<comment type="subcellular location">
    <subcellularLocation>
        <location evidence="1">Cell membrane</location>
        <topology evidence="1">Lipid-anchor</topology>
        <orientation evidence="1">Cytoplasmic side</orientation>
    </subcellularLocation>
</comment>
<dbReference type="InterPro" id="IPR003578">
    <property type="entry name" value="Small_GTPase_Rho"/>
</dbReference>
<dbReference type="EMBL" id="BABT02000026">
    <property type="protein sequence ID" value="GAA94042.1"/>
    <property type="molecule type" value="Genomic_DNA"/>
</dbReference>
<gene>
    <name evidence="10" type="primary">Mo00689</name>
    <name evidence="10" type="ORF">E5Q_00689</name>
</gene>
<evidence type="ECO:0000256" key="6">
    <source>
        <dbReference type="ARBA" id="ARBA00023134"/>
    </source>
</evidence>
<dbReference type="PANTHER" id="PTHR24072">
    <property type="entry name" value="RHO FAMILY GTPASE"/>
    <property type="match status" value="1"/>
</dbReference>
<dbReference type="PROSITE" id="PS51420">
    <property type="entry name" value="RHO"/>
    <property type="match status" value="1"/>
</dbReference>
<accession>G7DTY2</accession>
<dbReference type="SMART" id="SM00175">
    <property type="entry name" value="RAB"/>
    <property type="match status" value="1"/>
</dbReference>
<organism evidence="10 11">
    <name type="scientific">Mixia osmundae (strain CBS 9802 / IAM 14324 / JCM 22182 / KY 12970)</name>
    <dbReference type="NCBI Taxonomy" id="764103"/>
    <lineage>
        <taxon>Eukaryota</taxon>
        <taxon>Fungi</taxon>
        <taxon>Dikarya</taxon>
        <taxon>Basidiomycota</taxon>
        <taxon>Pucciniomycotina</taxon>
        <taxon>Mixiomycetes</taxon>
        <taxon>Mixiales</taxon>
        <taxon>Mixiaceae</taxon>
        <taxon>Mixia</taxon>
    </lineage>
</organism>
<evidence type="ECO:0000256" key="4">
    <source>
        <dbReference type="ARBA" id="ARBA00022481"/>
    </source>
</evidence>
<dbReference type="NCBIfam" id="TIGR00231">
    <property type="entry name" value="small_GTP"/>
    <property type="match status" value="1"/>
</dbReference>
<dbReference type="SMART" id="SM00173">
    <property type="entry name" value="RAS"/>
    <property type="match status" value="1"/>
</dbReference>
<dbReference type="SMART" id="SM00174">
    <property type="entry name" value="RHO"/>
    <property type="match status" value="1"/>
</dbReference>
<evidence type="ECO:0000256" key="8">
    <source>
        <dbReference type="ARBA" id="ARBA00023288"/>
    </source>
</evidence>
<dbReference type="Pfam" id="PF00071">
    <property type="entry name" value="Ras"/>
    <property type="match status" value="1"/>
</dbReference>
<dbReference type="InterPro" id="IPR005225">
    <property type="entry name" value="Small_GTP-bd"/>
</dbReference>
<keyword evidence="6" id="KW-0342">GTP-binding</keyword>